<reference evidence="2 3" key="1">
    <citation type="journal article" date="2013" name="PLoS Genet.">
        <title>The genome and development-dependent transcriptomes of Pyronema confluens: a window into fungal evolution.</title>
        <authorList>
            <person name="Traeger S."/>
            <person name="Altegoer F."/>
            <person name="Freitag M."/>
            <person name="Gabaldon T."/>
            <person name="Kempken F."/>
            <person name="Kumar A."/>
            <person name="Marcet-Houben M."/>
            <person name="Poggeler S."/>
            <person name="Stajich J.E."/>
            <person name="Nowrousian M."/>
        </authorList>
    </citation>
    <scope>NUCLEOTIDE SEQUENCE [LARGE SCALE GENOMIC DNA]</scope>
    <source>
        <strain evidence="3">CBS 100304</strain>
        <tissue evidence="2">Vegetative mycelium</tissue>
    </source>
</reference>
<dbReference type="SUPFAM" id="SSF50969">
    <property type="entry name" value="YVTN repeat-like/Quinoprotein amine dehydrogenase"/>
    <property type="match status" value="1"/>
</dbReference>
<sequence length="464" mass="51442">MKFTLLLSLAVSLTSFNGVLSSPAPQDLMGMSSMSEAMSELAQAKSSFRESERRNGVFDKGRYKSKAKFPCVNGKSAGEYSCANVDMRAFLSHEDMGSVTREGNDVWGWTSRDGREFGAVGQTDGTAFVEVMKDGSLKYVARLPTQTVSSIWRDIKVIGDHAYIGSEAKGHGLQIFDMRKLTTVKPGTSFDITKDLTAHFAGFGNSHNIVSNPETNFIYAVGTSFCGKGGLFFVDVSDPSNPRDAGCASEDGYVHDAQCVIYRGPDAAYRGKEICFGYNEDTLTIYDVTDKSKPIIISRTPYQGAAYTHQGWLANPEMTHLLLDDELDEMKNTAQGGNNKTTTYLWDIRKLTSPINTGYYKSQAKAIDHNQYVIEGISYQSNYGSGLRIVDVSSIMKSPDGHEMYEMGHFDVHPEDDADEQNQFYGSWSVYPYFRSGNILLNSIERGLYSLKYTGPKAKYAKRH</sequence>
<organism evidence="2 3">
    <name type="scientific">Pyronema omphalodes (strain CBS 100304)</name>
    <name type="common">Pyronema confluens</name>
    <dbReference type="NCBI Taxonomy" id="1076935"/>
    <lineage>
        <taxon>Eukaryota</taxon>
        <taxon>Fungi</taxon>
        <taxon>Dikarya</taxon>
        <taxon>Ascomycota</taxon>
        <taxon>Pezizomycotina</taxon>
        <taxon>Pezizomycetes</taxon>
        <taxon>Pezizales</taxon>
        <taxon>Pyronemataceae</taxon>
        <taxon>Pyronema</taxon>
    </lineage>
</organism>
<evidence type="ECO:0000313" key="2">
    <source>
        <dbReference type="EMBL" id="CCX31764.1"/>
    </source>
</evidence>
<evidence type="ECO:0000313" key="3">
    <source>
        <dbReference type="Proteomes" id="UP000018144"/>
    </source>
</evidence>
<dbReference type="OMA" id="EGNDIWG"/>
<dbReference type="InterPro" id="IPR011044">
    <property type="entry name" value="Quino_amine_DH_bsu"/>
</dbReference>
<evidence type="ECO:0008006" key="4">
    <source>
        <dbReference type="Google" id="ProtNLM"/>
    </source>
</evidence>
<evidence type="ECO:0000256" key="1">
    <source>
        <dbReference type="SAM" id="SignalP"/>
    </source>
</evidence>
<dbReference type="EMBL" id="HF935650">
    <property type="protein sequence ID" value="CCX31764.1"/>
    <property type="molecule type" value="Genomic_DNA"/>
</dbReference>
<accession>U4LI17</accession>
<dbReference type="STRING" id="1076935.U4LI17"/>
<keyword evidence="3" id="KW-1185">Reference proteome</keyword>
<proteinExistence type="predicted"/>
<dbReference type="Pfam" id="PF08309">
    <property type="entry name" value="LVIVD"/>
    <property type="match status" value="1"/>
</dbReference>
<feature type="signal peptide" evidence="1">
    <location>
        <begin position="1"/>
        <end position="21"/>
    </location>
</feature>
<dbReference type="Proteomes" id="UP000018144">
    <property type="component" value="Unassembled WGS sequence"/>
</dbReference>
<feature type="chain" id="PRO_5004651611" description="Regulatory P domain-containing protein" evidence="1">
    <location>
        <begin position="22"/>
        <end position="464"/>
    </location>
</feature>
<gene>
    <name evidence="2" type="ORF">PCON_11408</name>
</gene>
<dbReference type="NCBIfam" id="TIGR04312">
    <property type="entry name" value="choice_anch_B"/>
    <property type="match status" value="1"/>
</dbReference>
<keyword evidence="1" id="KW-0732">Signal</keyword>
<name>U4LI17_PYROM</name>
<protein>
    <recommendedName>
        <fullName evidence="4">Regulatory P domain-containing protein</fullName>
    </recommendedName>
</protein>
<dbReference type="eggNOG" id="ENOG502QQSB">
    <property type="taxonomic scope" value="Eukaryota"/>
</dbReference>
<dbReference type="PANTHER" id="PTHR38787:SF1">
    <property type="entry name" value="REGULATORY P DOMAIN-CONTAINING PROTEIN"/>
    <property type="match status" value="1"/>
</dbReference>
<dbReference type="InterPro" id="IPR013211">
    <property type="entry name" value="LVIVD"/>
</dbReference>
<dbReference type="PANTHER" id="PTHR38787">
    <property type="entry name" value="REGULATORY P DOMAIN-CONTAINING PROTEIN"/>
    <property type="match status" value="1"/>
</dbReference>
<dbReference type="InterPro" id="IPR027589">
    <property type="entry name" value="Choice_anch_B"/>
</dbReference>
<dbReference type="GO" id="GO:0005576">
    <property type="term" value="C:extracellular region"/>
    <property type="evidence" value="ECO:0007669"/>
    <property type="project" value="TreeGrafter"/>
</dbReference>
<dbReference type="OrthoDB" id="2099887at2759"/>
<dbReference type="AlphaFoldDB" id="U4LI17"/>